<evidence type="ECO:0000313" key="2">
    <source>
        <dbReference type="Proteomes" id="UP001595536"/>
    </source>
</evidence>
<reference evidence="2" key="1">
    <citation type="journal article" date="2019" name="Int. J. Syst. Evol. Microbiol.">
        <title>The Global Catalogue of Microorganisms (GCM) 10K type strain sequencing project: providing services to taxonomists for standard genome sequencing and annotation.</title>
        <authorList>
            <consortium name="The Broad Institute Genomics Platform"/>
            <consortium name="The Broad Institute Genome Sequencing Center for Infectious Disease"/>
            <person name="Wu L."/>
            <person name="Ma J."/>
        </authorList>
    </citation>
    <scope>NUCLEOTIDE SEQUENCE [LARGE SCALE GENOMIC DNA]</scope>
    <source>
        <strain evidence="2">CCM 7941</strain>
    </source>
</reference>
<organism evidence="1 2">
    <name type="scientific">Camelimonas abortus</name>
    <dbReference type="NCBI Taxonomy" id="1017184"/>
    <lineage>
        <taxon>Bacteria</taxon>
        <taxon>Pseudomonadati</taxon>
        <taxon>Pseudomonadota</taxon>
        <taxon>Alphaproteobacteria</taxon>
        <taxon>Hyphomicrobiales</taxon>
        <taxon>Chelatococcaceae</taxon>
        <taxon>Camelimonas</taxon>
    </lineage>
</organism>
<proteinExistence type="predicted"/>
<sequence>MVPTGEASSAQARIRPRLFGVAELDNVLADGGVAPGQTHVIEPAAREGAAGADAAAVRRDGLAAEAFALGFCLRSGRPAAWLARPADLLEPSLWDTQAPAVAAATLVRRIETAWTGRAPVAPQALAGAGCLVAVLDMRRAARLEPALRLARALARRGMTAALLALDAEAMAARLCLAATVWRVGAADEPGETWLVELAREDRVRRVCVRACDASGRLAPAPRLQAPVAKELTRRLARR</sequence>
<comment type="caution">
    <text evidence="1">The sequence shown here is derived from an EMBL/GenBank/DDBJ whole genome shotgun (WGS) entry which is preliminary data.</text>
</comment>
<accession>A0ABV7LGW4</accession>
<protein>
    <recommendedName>
        <fullName evidence="3">Protein ImuA</fullName>
    </recommendedName>
</protein>
<gene>
    <name evidence="1" type="ORF">ACFOEX_10465</name>
</gene>
<dbReference type="RefSeq" id="WP_376868892.1">
    <property type="nucleotide sequence ID" value="NZ_JBHRUV010000055.1"/>
</dbReference>
<evidence type="ECO:0000313" key="1">
    <source>
        <dbReference type="EMBL" id="MFC3266774.1"/>
    </source>
</evidence>
<dbReference type="Proteomes" id="UP001595536">
    <property type="component" value="Unassembled WGS sequence"/>
</dbReference>
<dbReference type="EMBL" id="JBHRUV010000055">
    <property type="protein sequence ID" value="MFC3266774.1"/>
    <property type="molecule type" value="Genomic_DNA"/>
</dbReference>
<evidence type="ECO:0008006" key="3">
    <source>
        <dbReference type="Google" id="ProtNLM"/>
    </source>
</evidence>
<keyword evidence="2" id="KW-1185">Reference proteome</keyword>
<name>A0ABV7LGW4_9HYPH</name>